<accession>A0A6J5MC99</accession>
<organism evidence="1">
    <name type="scientific">uncultured Caudovirales phage</name>
    <dbReference type="NCBI Taxonomy" id="2100421"/>
    <lineage>
        <taxon>Viruses</taxon>
        <taxon>Duplodnaviria</taxon>
        <taxon>Heunggongvirae</taxon>
        <taxon>Uroviricota</taxon>
        <taxon>Caudoviricetes</taxon>
        <taxon>Peduoviridae</taxon>
        <taxon>Maltschvirus</taxon>
        <taxon>Maltschvirus maltsch</taxon>
    </lineage>
</organism>
<evidence type="ECO:0000313" key="1">
    <source>
        <dbReference type="EMBL" id="CAB4144194.1"/>
    </source>
</evidence>
<reference evidence="1" key="1">
    <citation type="submission" date="2020-04" db="EMBL/GenBank/DDBJ databases">
        <authorList>
            <person name="Chiriac C."/>
            <person name="Salcher M."/>
            <person name="Ghai R."/>
            <person name="Kavagutti S V."/>
        </authorList>
    </citation>
    <scope>NUCLEOTIDE SEQUENCE</scope>
</reference>
<gene>
    <name evidence="1" type="ORF">UFOVP458_23</name>
</gene>
<sequence>MSSTTKFKTVEQIYSDIKENILNMDPYEVMTLHNEYCDNKSYTDDMIYNNDAYTINEFFTNSFEALKSMFYGGYNPNDEFFKFDGYGNLESINQYEIFDYIDIKGIVYDIYEDPYKYVDYVNFLTDEYIQNIESLKQD</sequence>
<proteinExistence type="predicted"/>
<protein>
    <submittedName>
        <fullName evidence="1">Uncharacterized protein</fullName>
    </submittedName>
</protein>
<name>A0A6J5MC99_9CAUD</name>
<dbReference type="EMBL" id="LR796437">
    <property type="protein sequence ID" value="CAB4144194.1"/>
    <property type="molecule type" value="Genomic_DNA"/>
</dbReference>